<dbReference type="AlphaFoldDB" id="A0A3G1KRA4"/>
<dbReference type="InterPro" id="IPR036188">
    <property type="entry name" value="FAD/NAD-bd_sf"/>
</dbReference>
<dbReference type="Pfam" id="PF02910">
    <property type="entry name" value="Succ_DH_flav_C"/>
    <property type="match status" value="1"/>
</dbReference>
<feature type="domain" description="FAD-dependent oxidoreductase 2 FAD-binding" evidence="3">
    <location>
        <begin position="16"/>
        <end position="387"/>
    </location>
</feature>
<keyword evidence="1" id="KW-0285">Flavoprotein</keyword>
<dbReference type="PANTHER" id="PTHR11632">
    <property type="entry name" value="SUCCINATE DEHYDROGENASE 2 FLAVOPROTEIN SUBUNIT"/>
    <property type="match status" value="1"/>
</dbReference>
<dbReference type="InterPro" id="IPR030664">
    <property type="entry name" value="SdhA/FrdA/AprA"/>
</dbReference>
<evidence type="ECO:0000256" key="1">
    <source>
        <dbReference type="ARBA" id="ARBA00022630"/>
    </source>
</evidence>
<proteinExistence type="predicted"/>
<dbReference type="SUPFAM" id="SSF46977">
    <property type="entry name" value="Succinate dehydrogenase/fumarate reductase flavoprotein C-terminal domain"/>
    <property type="match status" value="1"/>
</dbReference>
<dbReference type="GO" id="GO:0009061">
    <property type="term" value="P:anaerobic respiration"/>
    <property type="evidence" value="ECO:0007669"/>
    <property type="project" value="TreeGrafter"/>
</dbReference>
<dbReference type="Gene3D" id="3.50.50.60">
    <property type="entry name" value="FAD/NAD(P)-binding domain"/>
    <property type="match status" value="2"/>
</dbReference>
<dbReference type="InterPro" id="IPR003953">
    <property type="entry name" value="FAD-dep_OxRdtase_2_FAD-bd"/>
</dbReference>
<dbReference type="InterPro" id="IPR015939">
    <property type="entry name" value="Fum_Rdtase/Succ_DH_flav-like_C"/>
</dbReference>
<dbReference type="PIRSF" id="PIRSF000171">
    <property type="entry name" value="SDHA_APRA_LASPO"/>
    <property type="match status" value="1"/>
</dbReference>
<feature type="domain" description="Fumarate reductase/succinate dehydrogenase flavoprotein-like C-terminal" evidence="4">
    <location>
        <begin position="458"/>
        <end position="554"/>
    </location>
</feature>
<organism evidence="5 6">
    <name type="scientific">Formimonas warabiya</name>
    <dbReference type="NCBI Taxonomy" id="1761012"/>
    <lineage>
        <taxon>Bacteria</taxon>
        <taxon>Bacillati</taxon>
        <taxon>Bacillota</taxon>
        <taxon>Clostridia</taxon>
        <taxon>Eubacteriales</taxon>
        <taxon>Peptococcaceae</taxon>
        <taxon>Candidatus Formimonas</taxon>
    </lineage>
</organism>
<dbReference type="Gene3D" id="1.20.58.100">
    <property type="entry name" value="Fumarate reductase/succinate dehydrogenase flavoprotein-like, C-terminal domain"/>
    <property type="match status" value="1"/>
</dbReference>
<dbReference type="GO" id="GO:0033765">
    <property type="term" value="F:steroid dehydrogenase activity, acting on the CH-CH group of donors"/>
    <property type="evidence" value="ECO:0007669"/>
    <property type="project" value="UniProtKB-ARBA"/>
</dbReference>
<dbReference type="InterPro" id="IPR027477">
    <property type="entry name" value="Succ_DH/fumarate_Rdtase_cat_sf"/>
</dbReference>
<dbReference type="EMBL" id="CP017634">
    <property type="protein sequence ID" value="ATW24999.1"/>
    <property type="molecule type" value="Genomic_DNA"/>
</dbReference>
<protein>
    <recommendedName>
        <fullName evidence="7">FAD-binding protein</fullName>
    </recommendedName>
</protein>
<dbReference type="PROSITE" id="PS51257">
    <property type="entry name" value="PROKAR_LIPOPROTEIN"/>
    <property type="match status" value="1"/>
</dbReference>
<evidence type="ECO:0000256" key="2">
    <source>
        <dbReference type="ARBA" id="ARBA00023002"/>
    </source>
</evidence>
<dbReference type="Gene3D" id="3.90.700.10">
    <property type="entry name" value="Succinate dehydrogenase/fumarate reductase flavoprotein, catalytic domain"/>
    <property type="match status" value="1"/>
</dbReference>
<sequence length="572" mass="63682">MKTVENLVNHILETEVLVIGGGSAGCYAAIGASLRGVKVLMVDKGKVGYSGCSPFAAGAINVCLPEDNHEDWFEEIVTRGEYLNDQTWVKIQLDEGWQRVNEIREWGKKYGQKVLEEDANGRIVRRKARGNINTLTAIIHARPMMDTLRKKVIESGVQLLERIMVTHLFKYQGQIVGALGLHCRTAEIYLIKARSVVLAAGGCGFKSLFIGHNNLTGEAQYMAYRAGATLRNLDQAMSNSTSRDADIHGLSLMVGSGGRFLNGQGEEFMFRYDPKVGSRARLTKLVIGMAKEVEAGRGPIYLDLTKVGPDDQQMLRKVLPEGFRAFERMGVDPFGQALEWVPAFEGTLVHGGGIHIDTNCASNVPGLFSAGDTTCTPEHGTWSLTGLNLTFCFVSGYQAGLASAEYSKKAVPIPPGWGELESQITENVAELLAPLRRPLNITSDQIVYHILAVLIPYRVAYLRNETRLCDALNKIITLNREEIPQVSARDPHELVKAFEVRSMGAIAEMILRSVLFRQESRGFVYREDYPLTDNVNWLKWVMLGRNEQGIRVWSESFPTPYFDPPREKYIPR</sequence>
<dbReference type="PRINTS" id="PR00368">
    <property type="entry name" value="FADPNR"/>
</dbReference>
<keyword evidence="6" id="KW-1185">Reference proteome</keyword>
<evidence type="ECO:0000259" key="4">
    <source>
        <dbReference type="Pfam" id="PF02910"/>
    </source>
</evidence>
<dbReference type="KEGG" id="fwa:DCMF_09620"/>
<dbReference type="InterPro" id="IPR037099">
    <property type="entry name" value="Fum_R/Succ_DH_flav-like_C_sf"/>
</dbReference>
<reference evidence="5 6" key="1">
    <citation type="submission" date="2016-10" db="EMBL/GenBank/DDBJ databases">
        <title>Complete Genome Sequence of Peptococcaceae strain DCMF.</title>
        <authorList>
            <person name="Edwards R.J."/>
            <person name="Holland S.I."/>
            <person name="Deshpande N.P."/>
            <person name="Wong Y.K."/>
            <person name="Ertan H."/>
            <person name="Manefield M."/>
            <person name="Russell T.L."/>
            <person name="Lee M.J."/>
        </authorList>
    </citation>
    <scope>NUCLEOTIDE SEQUENCE [LARGE SCALE GENOMIC DNA]</scope>
    <source>
        <strain evidence="5 6">DCMF</strain>
    </source>
</reference>
<dbReference type="GO" id="GO:0050660">
    <property type="term" value="F:flavin adenine dinucleotide binding"/>
    <property type="evidence" value="ECO:0007669"/>
    <property type="project" value="TreeGrafter"/>
</dbReference>
<dbReference type="GO" id="GO:0005886">
    <property type="term" value="C:plasma membrane"/>
    <property type="evidence" value="ECO:0007669"/>
    <property type="project" value="TreeGrafter"/>
</dbReference>
<dbReference type="Pfam" id="PF00890">
    <property type="entry name" value="FAD_binding_2"/>
    <property type="match status" value="1"/>
</dbReference>
<dbReference type="PANTHER" id="PTHR11632:SF73">
    <property type="entry name" value="BLR3196 PROTEIN"/>
    <property type="match status" value="1"/>
</dbReference>
<dbReference type="Proteomes" id="UP000323521">
    <property type="component" value="Chromosome"/>
</dbReference>
<dbReference type="RefSeq" id="WP_148134239.1">
    <property type="nucleotide sequence ID" value="NZ_CP017634.1"/>
</dbReference>
<dbReference type="SUPFAM" id="SSF56425">
    <property type="entry name" value="Succinate dehydrogenase/fumarate reductase flavoprotein, catalytic domain"/>
    <property type="match status" value="1"/>
</dbReference>
<dbReference type="SUPFAM" id="SSF51905">
    <property type="entry name" value="FAD/NAD(P)-binding domain"/>
    <property type="match status" value="1"/>
</dbReference>
<dbReference type="PRINTS" id="PR00411">
    <property type="entry name" value="PNDRDTASEI"/>
</dbReference>
<evidence type="ECO:0008006" key="7">
    <source>
        <dbReference type="Google" id="ProtNLM"/>
    </source>
</evidence>
<evidence type="ECO:0000313" key="5">
    <source>
        <dbReference type="EMBL" id="ATW24999.1"/>
    </source>
</evidence>
<dbReference type="OrthoDB" id="9806724at2"/>
<keyword evidence="2" id="KW-0560">Oxidoreductase</keyword>
<accession>A0A3G1KRA4</accession>
<dbReference type="GO" id="GO:0009055">
    <property type="term" value="F:electron transfer activity"/>
    <property type="evidence" value="ECO:0007669"/>
    <property type="project" value="TreeGrafter"/>
</dbReference>
<evidence type="ECO:0000313" key="6">
    <source>
        <dbReference type="Proteomes" id="UP000323521"/>
    </source>
</evidence>
<evidence type="ECO:0000259" key="3">
    <source>
        <dbReference type="Pfam" id="PF00890"/>
    </source>
</evidence>
<gene>
    <name evidence="5" type="ORF">DCMF_09620</name>
</gene>
<name>A0A3G1KRA4_FORW1</name>
<dbReference type="GO" id="GO:0000104">
    <property type="term" value="F:succinate dehydrogenase activity"/>
    <property type="evidence" value="ECO:0007669"/>
    <property type="project" value="TreeGrafter"/>
</dbReference>